<evidence type="ECO:0000259" key="4">
    <source>
        <dbReference type="Pfam" id="PF10342"/>
    </source>
</evidence>
<dbReference type="AlphaFoldDB" id="A0A507AUD3"/>
<dbReference type="GeneID" id="41977954"/>
<dbReference type="PANTHER" id="PTHR40633:SF6">
    <property type="entry name" value="MATRIX PROTEIN, PUTATIVE (AFU_ORTHOLOGUE AFUA_8G05410)-RELATED"/>
    <property type="match status" value="1"/>
</dbReference>
<dbReference type="OrthoDB" id="2260257at2759"/>
<name>A0A507AUD3_9PEZI</name>
<evidence type="ECO:0000256" key="2">
    <source>
        <dbReference type="SAM" id="MobiDB-lite"/>
    </source>
</evidence>
<accession>A0A507AUD3</accession>
<gene>
    <name evidence="5" type="ORF">E0L32_010507</name>
</gene>
<dbReference type="InParanoid" id="A0A507AUD3"/>
<dbReference type="EMBL" id="SKBQ01000085">
    <property type="protein sequence ID" value="TPX07820.1"/>
    <property type="molecule type" value="Genomic_DNA"/>
</dbReference>
<evidence type="ECO:0000256" key="3">
    <source>
        <dbReference type="SAM" id="SignalP"/>
    </source>
</evidence>
<dbReference type="RefSeq" id="XP_030989531.1">
    <property type="nucleotide sequence ID" value="XM_031133133.1"/>
</dbReference>
<comment type="caution">
    <text evidence="5">The sequence shown here is derived from an EMBL/GenBank/DDBJ whole genome shotgun (WGS) entry which is preliminary data.</text>
</comment>
<reference evidence="5 6" key="1">
    <citation type="submission" date="2019-06" db="EMBL/GenBank/DDBJ databases">
        <title>Draft genome sequence of the filamentous fungus Phialemoniopsis curvata isolated from diesel fuel.</title>
        <authorList>
            <person name="Varaljay V.A."/>
            <person name="Lyon W.J."/>
            <person name="Crouch A.L."/>
            <person name="Drake C.E."/>
            <person name="Hollomon J.M."/>
            <person name="Nadeau L.J."/>
            <person name="Nunn H.S."/>
            <person name="Stevenson B.S."/>
            <person name="Bojanowski C.L."/>
            <person name="Crookes-Goodson W.J."/>
        </authorList>
    </citation>
    <scope>NUCLEOTIDE SEQUENCE [LARGE SCALE GENOMIC DNA]</scope>
    <source>
        <strain evidence="5 6">D216</strain>
    </source>
</reference>
<dbReference type="PANTHER" id="PTHR40633">
    <property type="entry name" value="MATRIX PROTEIN, PUTATIVE (AFU_ORTHOLOGUE AFUA_8G05410)-RELATED"/>
    <property type="match status" value="1"/>
</dbReference>
<evidence type="ECO:0000313" key="5">
    <source>
        <dbReference type="EMBL" id="TPX07820.1"/>
    </source>
</evidence>
<feature type="chain" id="PRO_5021226780" description="Yeast cell wall synthesis Kre9/Knh1-like N-terminal domain-containing protein" evidence="3">
    <location>
        <begin position="21"/>
        <end position="230"/>
    </location>
</feature>
<dbReference type="InterPro" id="IPR052982">
    <property type="entry name" value="SRP1/TIP1-like"/>
</dbReference>
<feature type="compositionally biased region" description="Polar residues" evidence="2">
    <location>
        <begin position="195"/>
        <end position="204"/>
    </location>
</feature>
<evidence type="ECO:0000256" key="1">
    <source>
        <dbReference type="ARBA" id="ARBA00022729"/>
    </source>
</evidence>
<dbReference type="Proteomes" id="UP000319257">
    <property type="component" value="Unassembled WGS sequence"/>
</dbReference>
<feature type="compositionally biased region" description="Low complexity" evidence="2">
    <location>
        <begin position="136"/>
        <end position="194"/>
    </location>
</feature>
<feature type="signal peptide" evidence="3">
    <location>
        <begin position="1"/>
        <end position="20"/>
    </location>
</feature>
<keyword evidence="1 3" id="KW-0732">Signal</keyword>
<sequence length="230" mass="23021">MRFSIAATTALSLLARCVLAATADPNFDLVTKPEKDEKIDAGSTYTLVWKVPEGASKGPITIALLAGPNRDLLQPVGIVAKGIANSLEKYDWAVNDTLGSAPLYGLTFTLEEAPEHFQFSNQFHIVAKAGAGGSSSGSESSKTGDTTATTTKTTATGATTTETSTTGGPTTTSQTSGSTGVTTSRTTSGPSGATNGTSTSSPTRAPTGGAAAMGVPLVAAGAYALGALLL</sequence>
<organism evidence="5 6">
    <name type="scientific">Thyridium curvatum</name>
    <dbReference type="NCBI Taxonomy" id="1093900"/>
    <lineage>
        <taxon>Eukaryota</taxon>
        <taxon>Fungi</taxon>
        <taxon>Dikarya</taxon>
        <taxon>Ascomycota</taxon>
        <taxon>Pezizomycotina</taxon>
        <taxon>Sordariomycetes</taxon>
        <taxon>Sordariomycetidae</taxon>
        <taxon>Thyridiales</taxon>
        <taxon>Thyridiaceae</taxon>
        <taxon>Thyridium</taxon>
    </lineage>
</organism>
<evidence type="ECO:0000313" key="6">
    <source>
        <dbReference type="Proteomes" id="UP000319257"/>
    </source>
</evidence>
<proteinExistence type="predicted"/>
<dbReference type="InterPro" id="IPR018466">
    <property type="entry name" value="Kre9/Knh1-like_N"/>
</dbReference>
<feature type="domain" description="Yeast cell wall synthesis Kre9/Knh1-like N-terminal" evidence="4">
    <location>
        <begin position="32"/>
        <end position="125"/>
    </location>
</feature>
<protein>
    <recommendedName>
        <fullName evidence="4">Yeast cell wall synthesis Kre9/Knh1-like N-terminal domain-containing protein</fullName>
    </recommendedName>
</protein>
<keyword evidence="6" id="KW-1185">Reference proteome</keyword>
<dbReference type="Pfam" id="PF10342">
    <property type="entry name" value="Kre9_KNH"/>
    <property type="match status" value="1"/>
</dbReference>
<feature type="region of interest" description="Disordered" evidence="2">
    <location>
        <begin position="129"/>
        <end position="207"/>
    </location>
</feature>